<proteinExistence type="predicted"/>
<reference evidence="2" key="1">
    <citation type="journal article" date="2018" name="Data Brief">
        <title>Genome sequence data from 17 accessions of Ensete ventricosum, a staple food crop for millions in Ethiopia.</title>
        <authorList>
            <person name="Yemataw Z."/>
            <person name="Muzemil S."/>
            <person name="Ambachew D."/>
            <person name="Tripathi L."/>
            <person name="Tesfaye K."/>
            <person name="Chala A."/>
            <person name="Farbos A."/>
            <person name="O'Neill P."/>
            <person name="Moore K."/>
            <person name="Grant M."/>
            <person name="Studholme D.J."/>
        </authorList>
    </citation>
    <scope>NUCLEOTIDE SEQUENCE [LARGE SCALE GENOMIC DNA]</scope>
    <source>
        <tissue evidence="2">Leaf</tissue>
    </source>
</reference>
<protein>
    <submittedName>
        <fullName evidence="2">Uncharacterized protein</fullName>
    </submittedName>
</protein>
<dbReference type="AlphaFoldDB" id="A0A445MA55"/>
<evidence type="ECO:0000256" key="1">
    <source>
        <dbReference type="SAM" id="MobiDB-lite"/>
    </source>
</evidence>
<accession>A0A445MA55</accession>
<feature type="region of interest" description="Disordered" evidence="1">
    <location>
        <begin position="1"/>
        <end position="35"/>
    </location>
</feature>
<dbReference type="Proteomes" id="UP000290560">
    <property type="component" value="Unassembled WGS sequence"/>
</dbReference>
<organism evidence="2">
    <name type="scientific">Ensete ventricosum</name>
    <name type="common">Abyssinian banana</name>
    <name type="synonym">Musa ensete</name>
    <dbReference type="NCBI Taxonomy" id="4639"/>
    <lineage>
        <taxon>Eukaryota</taxon>
        <taxon>Viridiplantae</taxon>
        <taxon>Streptophyta</taxon>
        <taxon>Embryophyta</taxon>
        <taxon>Tracheophyta</taxon>
        <taxon>Spermatophyta</taxon>
        <taxon>Magnoliopsida</taxon>
        <taxon>Liliopsida</taxon>
        <taxon>Zingiberales</taxon>
        <taxon>Musaceae</taxon>
        <taxon>Ensete</taxon>
    </lineage>
</organism>
<sequence length="126" mass="13554">MRTTGESTAQIAEETSSTFSRNRVSNSTLPRSPSSAFSRLVDDVRSLVMMWDPEALDSLDDAAIGDVLQSWASFCDCTNALLCGRGDLSAGADLVPLVVALCGYGLCSLVQDHFLHSLEVKINLLE</sequence>
<name>A0A445MA55_ENSVE</name>
<gene>
    <name evidence="2" type="ORF">BHM03_00003707</name>
</gene>
<evidence type="ECO:0000313" key="2">
    <source>
        <dbReference type="EMBL" id="RZR71119.1"/>
    </source>
</evidence>
<dbReference type="EMBL" id="KV875493">
    <property type="protein sequence ID" value="RZR71119.1"/>
    <property type="molecule type" value="Genomic_DNA"/>
</dbReference>